<sequence>MADQPSDPDDGTALDALLCFAVYEAGHAFNRIYKPHLDAIGLTYPQYLVMTLLWQRDDRTVGELGAALSLESSTLTPLLKRLEAAGHLERRRDAADERQVRIRLTETGRSLAQAGQAIPRCIAQQAGLRADEAERLRAAVAALASRLRGADPAES</sequence>
<dbReference type="Proteomes" id="UP001163223">
    <property type="component" value="Chromosome"/>
</dbReference>
<reference evidence="1" key="1">
    <citation type="submission" date="2022-11" db="EMBL/GenBank/DDBJ databases">
        <title>beta-Carotene-producing bacterium, Jeongeuplla avenae sp. nov., alleviates the salt stress of Arabidopsis seedlings.</title>
        <authorList>
            <person name="Jiang L."/>
            <person name="Lee J."/>
        </authorList>
    </citation>
    <scope>NUCLEOTIDE SEQUENCE</scope>
    <source>
        <strain evidence="1">DY_R2A_6</strain>
    </source>
</reference>
<protein>
    <submittedName>
        <fullName evidence="1">MarR family transcriptional regulator</fullName>
    </submittedName>
</protein>
<proteinExistence type="predicted"/>
<evidence type="ECO:0000313" key="1">
    <source>
        <dbReference type="EMBL" id="WAJ29103.1"/>
    </source>
</evidence>
<accession>A0ACD4NQQ8</accession>
<keyword evidence="2" id="KW-1185">Reference proteome</keyword>
<organism evidence="1 2">
    <name type="scientific">Antarcticirhabdus aurantiaca</name>
    <dbReference type="NCBI Taxonomy" id="2606717"/>
    <lineage>
        <taxon>Bacteria</taxon>
        <taxon>Pseudomonadati</taxon>
        <taxon>Pseudomonadota</taxon>
        <taxon>Alphaproteobacteria</taxon>
        <taxon>Hyphomicrobiales</taxon>
        <taxon>Aurantimonadaceae</taxon>
        <taxon>Antarcticirhabdus</taxon>
    </lineage>
</organism>
<dbReference type="EMBL" id="CP113520">
    <property type="protein sequence ID" value="WAJ29103.1"/>
    <property type="molecule type" value="Genomic_DNA"/>
</dbReference>
<gene>
    <name evidence="1" type="ORF">OXU80_02335</name>
</gene>
<name>A0ACD4NQQ8_9HYPH</name>
<evidence type="ECO:0000313" key="2">
    <source>
        <dbReference type="Proteomes" id="UP001163223"/>
    </source>
</evidence>